<feature type="region of interest" description="Disordered" evidence="1">
    <location>
        <begin position="75"/>
        <end position="94"/>
    </location>
</feature>
<keyword evidence="3" id="KW-1185">Reference proteome</keyword>
<sequence>MVGKKGNKVEKEMIRRREKLTVTDVRHELANRRDPTDENIKKLLMFTRSNLDDVSRETIIKRARTGRYVSRVRVPKKDRPNGDSTIADEEADGLNAAGGSVFTEDDFANFAKELEKSSILH</sequence>
<organism evidence="2 3">
    <name type="scientific">Anopheles epiroticus</name>
    <dbReference type="NCBI Taxonomy" id="199890"/>
    <lineage>
        <taxon>Eukaryota</taxon>
        <taxon>Metazoa</taxon>
        <taxon>Ecdysozoa</taxon>
        <taxon>Arthropoda</taxon>
        <taxon>Hexapoda</taxon>
        <taxon>Insecta</taxon>
        <taxon>Pterygota</taxon>
        <taxon>Neoptera</taxon>
        <taxon>Endopterygota</taxon>
        <taxon>Diptera</taxon>
        <taxon>Nematocera</taxon>
        <taxon>Culicoidea</taxon>
        <taxon>Culicidae</taxon>
        <taxon>Anophelinae</taxon>
        <taxon>Anopheles</taxon>
    </lineage>
</organism>
<evidence type="ECO:0000313" key="2">
    <source>
        <dbReference type="EnsemblMetazoa" id="AEPI005114-PA"/>
    </source>
</evidence>
<evidence type="ECO:0000313" key="3">
    <source>
        <dbReference type="Proteomes" id="UP000075885"/>
    </source>
</evidence>
<evidence type="ECO:0000256" key="1">
    <source>
        <dbReference type="SAM" id="MobiDB-lite"/>
    </source>
</evidence>
<reference evidence="3" key="1">
    <citation type="submission" date="2013-03" db="EMBL/GenBank/DDBJ databases">
        <title>The Genome Sequence of Anopheles epiroticus epiroticus2.</title>
        <authorList>
            <consortium name="The Broad Institute Genomics Platform"/>
            <person name="Neafsey D.E."/>
            <person name="Howell P."/>
            <person name="Walker B."/>
            <person name="Young S.K."/>
            <person name="Zeng Q."/>
            <person name="Gargeya S."/>
            <person name="Fitzgerald M."/>
            <person name="Haas B."/>
            <person name="Abouelleil A."/>
            <person name="Allen A.W."/>
            <person name="Alvarado L."/>
            <person name="Arachchi H.M."/>
            <person name="Berlin A.M."/>
            <person name="Chapman S.B."/>
            <person name="Gainer-Dewar J."/>
            <person name="Goldberg J."/>
            <person name="Griggs A."/>
            <person name="Gujja S."/>
            <person name="Hansen M."/>
            <person name="Howarth C."/>
            <person name="Imamovic A."/>
            <person name="Ireland A."/>
            <person name="Larimer J."/>
            <person name="McCowan C."/>
            <person name="Murphy C."/>
            <person name="Pearson M."/>
            <person name="Poon T.W."/>
            <person name="Priest M."/>
            <person name="Roberts A."/>
            <person name="Saif S."/>
            <person name="Shea T."/>
            <person name="Sisk P."/>
            <person name="Sykes S."/>
            <person name="Wortman J."/>
            <person name="Nusbaum C."/>
            <person name="Birren B."/>
        </authorList>
    </citation>
    <scope>NUCLEOTIDE SEQUENCE [LARGE SCALE GENOMIC DNA]</scope>
    <source>
        <strain evidence="3">Epiroticus2</strain>
    </source>
</reference>
<protein>
    <submittedName>
        <fullName evidence="2">Uncharacterized protein</fullName>
    </submittedName>
</protein>
<proteinExistence type="predicted"/>
<dbReference type="InterPro" id="IPR023262">
    <property type="entry name" value="AROS"/>
</dbReference>
<dbReference type="Pfam" id="PF15684">
    <property type="entry name" value="AROS"/>
    <property type="match status" value="1"/>
</dbReference>
<name>A0A182PDV9_9DIPT</name>
<accession>A0A182PDV9</accession>
<dbReference type="AlphaFoldDB" id="A0A182PDV9"/>
<reference evidence="2" key="2">
    <citation type="submission" date="2020-05" db="UniProtKB">
        <authorList>
            <consortium name="EnsemblMetazoa"/>
        </authorList>
    </citation>
    <scope>IDENTIFICATION</scope>
    <source>
        <strain evidence="2">Epiroticus2</strain>
    </source>
</reference>
<dbReference type="Proteomes" id="UP000075885">
    <property type="component" value="Unassembled WGS sequence"/>
</dbReference>
<dbReference type="EnsemblMetazoa" id="AEPI005114-RA">
    <property type="protein sequence ID" value="AEPI005114-PA"/>
    <property type="gene ID" value="AEPI005114"/>
</dbReference>
<dbReference type="VEuPathDB" id="VectorBase:AEPI005114"/>